<name>A0AAD9PC45_RIDPI</name>
<accession>A0AAD9PC45</accession>
<dbReference type="GO" id="GO:0005615">
    <property type="term" value="C:extracellular space"/>
    <property type="evidence" value="ECO:0007669"/>
    <property type="project" value="TreeGrafter"/>
</dbReference>
<evidence type="ECO:0000256" key="1">
    <source>
        <dbReference type="ARBA" id="ARBA00001947"/>
    </source>
</evidence>
<dbReference type="Gene3D" id="3.40.630.10">
    <property type="entry name" value="Zn peptidases"/>
    <property type="match status" value="1"/>
</dbReference>
<dbReference type="Proteomes" id="UP001209878">
    <property type="component" value="Unassembled WGS sequence"/>
</dbReference>
<keyword evidence="4" id="KW-0732">Signal</keyword>
<dbReference type="EMBL" id="JAODUO010000042">
    <property type="protein sequence ID" value="KAK2191953.1"/>
    <property type="molecule type" value="Genomic_DNA"/>
</dbReference>
<comment type="cofactor">
    <cofactor evidence="1">
        <name>Zn(2+)</name>
        <dbReference type="ChEBI" id="CHEBI:29105"/>
    </cofactor>
</comment>
<feature type="active site" description="Proton donor/acceptor" evidence="3">
    <location>
        <position position="315"/>
    </location>
</feature>
<dbReference type="PANTHER" id="PTHR11705">
    <property type="entry name" value="PROTEASE FAMILY M14 CARBOXYPEPTIDASE A,B"/>
    <property type="match status" value="1"/>
</dbReference>
<organism evidence="6 7">
    <name type="scientific">Ridgeia piscesae</name>
    <name type="common">Tubeworm</name>
    <dbReference type="NCBI Taxonomy" id="27915"/>
    <lineage>
        <taxon>Eukaryota</taxon>
        <taxon>Metazoa</taxon>
        <taxon>Spiralia</taxon>
        <taxon>Lophotrochozoa</taxon>
        <taxon>Annelida</taxon>
        <taxon>Polychaeta</taxon>
        <taxon>Sedentaria</taxon>
        <taxon>Canalipalpata</taxon>
        <taxon>Sabellida</taxon>
        <taxon>Siboglinidae</taxon>
        <taxon>Ridgeia</taxon>
    </lineage>
</organism>
<feature type="signal peptide" evidence="4">
    <location>
        <begin position="1"/>
        <end position="26"/>
    </location>
</feature>
<gene>
    <name evidence="6" type="ORF">NP493_42g10029</name>
</gene>
<evidence type="ECO:0000256" key="4">
    <source>
        <dbReference type="SAM" id="SignalP"/>
    </source>
</evidence>
<evidence type="ECO:0000256" key="3">
    <source>
        <dbReference type="PROSITE-ProRule" id="PRU01379"/>
    </source>
</evidence>
<dbReference type="InterPro" id="IPR000834">
    <property type="entry name" value="Peptidase_M14"/>
</dbReference>
<feature type="domain" description="Peptidase M14" evidence="5">
    <location>
        <begin position="42"/>
        <end position="340"/>
    </location>
</feature>
<dbReference type="InterPro" id="IPR034269">
    <property type="entry name" value="At5g42320_M14_CPD"/>
</dbReference>
<dbReference type="SUPFAM" id="SSF53187">
    <property type="entry name" value="Zn-dependent exopeptidases"/>
    <property type="match status" value="1"/>
</dbReference>
<dbReference type="GO" id="GO:0006508">
    <property type="term" value="P:proteolysis"/>
    <property type="evidence" value="ECO:0007669"/>
    <property type="project" value="InterPro"/>
</dbReference>
<dbReference type="Pfam" id="PF00246">
    <property type="entry name" value="Peptidase_M14"/>
    <property type="match status" value="1"/>
</dbReference>
<dbReference type="SMART" id="SM00631">
    <property type="entry name" value="Zn_pept"/>
    <property type="match status" value="1"/>
</dbReference>
<reference evidence="6" key="1">
    <citation type="journal article" date="2023" name="Mol. Biol. Evol.">
        <title>Third-Generation Sequencing Reveals the Adaptive Role of the Epigenome in Three Deep-Sea Polychaetes.</title>
        <authorList>
            <person name="Perez M."/>
            <person name="Aroh O."/>
            <person name="Sun Y."/>
            <person name="Lan Y."/>
            <person name="Juniper S.K."/>
            <person name="Young C.R."/>
            <person name="Angers B."/>
            <person name="Qian P.Y."/>
        </authorList>
    </citation>
    <scope>NUCLEOTIDE SEQUENCE</scope>
    <source>
        <strain evidence="6">R07B-5</strain>
    </source>
</reference>
<proteinExistence type="inferred from homology"/>
<dbReference type="GO" id="GO:0004181">
    <property type="term" value="F:metallocarboxypeptidase activity"/>
    <property type="evidence" value="ECO:0007669"/>
    <property type="project" value="InterPro"/>
</dbReference>
<sequence>MYPLCTVNMLTSCLLITVLLIKTTHCGNVKPQKESELPDYNVYHNMSQIQLVLLKLTNRAPGYIQMISSFVSREGRPQLLLRITNFTNNQLQPSYNTDPSRDKVKILLSYGEHAREFFPIESLIYLVGNLTGGLKTDASPMAREFSQLILSNIDLFIVAMMNPDGRVYVERTGNYCWRGTVTGVDLNRNFDWNFGKHGSSGNPKDEEFRGPRAFSEPECNILRNLTASFSFDAFVSLHSGIRQIYVPFADSLSKQTRRKPENLDSMLDVAQKMARATGKKFTYGLAYYLNDYPADGTIFDYMAGVRKIPFSFAIELWGDLKKHPICFDLFNPSNENLQTEVKQVHPIYEVLFLYLIKWKQQQAASSAGRQKDRPPSHAFRYTVLVCVSLLVLYQVLHNRRSLSFWLRRRRRVIRVHSLGSMFSNMKT</sequence>
<dbReference type="CDD" id="cd06227">
    <property type="entry name" value="M14-CPA-like"/>
    <property type="match status" value="1"/>
</dbReference>
<evidence type="ECO:0000259" key="5">
    <source>
        <dbReference type="PROSITE" id="PS52035"/>
    </source>
</evidence>
<protein>
    <recommendedName>
        <fullName evidence="5">Peptidase M14 domain-containing protein</fullName>
    </recommendedName>
</protein>
<keyword evidence="7" id="KW-1185">Reference proteome</keyword>
<evidence type="ECO:0000313" key="7">
    <source>
        <dbReference type="Proteomes" id="UP001209878"/>
    </source>
</evidence>
<comment type="similarity">
    <text evidence="2 3">Belongs to the peptidase M14 family.</text>
</comment>
<evidence type="ECO:0000313" key="6">
    <source>
        <dbReference type="EMBL" id="KAK2191953.1"/>
    </source>
</evidence>
<dbReference type="PANTHER" id="PTHR11705:SF119">
    <property type="entry name" value="OS02G0119300 PROTEIN"/>
    <property type="match status" value="1"/>
</dbReference>
<dbReference type="AlphaFoldDB" id="A0AAD9PC45"/>
<comment type="caution">
    <text evidence="6">The sequence shown here is derived from an EMBL/GenBank/DDBJ whole genome shotgun (WGS) entry which is preliminary data.</text>
</comment>
<evidence type="ECO:0000256" key="2">
    <source>
        <dbReference type="ARBA" id="ARBA00005988"/>
    </source>
</evidence>
<dbReference type="PROSITE" id="PS52035">
    <property type="entry name" value="PEPTIDASE_M14"/>
    <property type="match status" value="1"/>
</dbReference>
<dbReference type="GO" id="GO:0008270">
    <property type="term" value="F:zinc ion binding"/>
    <property type="evidence" value="ECO:0007669"/>
    <property type="project" value="InterPro"/>
</dbReference>
<feature type="chain" id="PRO_5042086476" description="Peptidase M14 domain-containing protein" evidence="4">
    <location>
        <begin position="27"/>
        <end position="427"/>
    </location>
</feature>